<dbReference type="KEGG" id="mhev:MHEL_36480"/>
<evidence type="ECO:0000313" key="2">
    <source>
        <dbReference type="Proteomes" id="UP000467148"/>
    </source>
</evidence>
<name>A0A7I7TAQ5_9MYCO</name>
<dbReference type="Proteomes" id="UP000467148">
    <property type="component" value="Chromosome"/>
</dbReference>
<sequence length="154" mass="16042">MAEDIVNTLSQLPAMAAITYRGMAGPKPNASFTLSGILPTSMDPRVASENFTAEWLAAIVSITGRLVAPFARYREEQEIAMLPGTLLLLAGSVEVPGLPDSVVLLAESGDAPGLPADSTALKQAVIEQITSALARPAVTVNTPGRFAFRPPPSA</sequence>
<dbReference type="Gene3D" id="3.90.176.10">
    <property type="entry name" value="Toxin ADP-ribosyltransferase, Chain A, domain 1"/>
    <property type="match status" value="1"/>
</dbReference>
<keyword evidence="2" id="KW-1185">Reference proteome</keyword>
<dbReference type="RefSeq" id="WP_163749495.1">
    <property type="nucleotide sequence ID" value="NZ_AP022596.1"/>
</dbReference>
<dbReference type="EMBL" id="AP022596">
    <property type="protein sequence ID" value="BBY65405.1"/>
    <property type="molecule type" value="Genomic_DNA"/>
</dbReference>
<accession>A0A7I7TAQ5</accession>
<gene>
    <name evidence="1" type="ORF">MHEL_36480</name>
</gene>
<dbReference type="AlphaFoldDB" id="A0A7I7TAQ5"/>
<protein>
    <submittedName>
        <fullName evidence="1">Uncharacterized protein</fullName>
    </submittedName>
</protein>
<proteinExistence type="predicted"/>
<organism evidence="1 2">
    <name type="scientific">Mycolicibacterium helvum</name>
    <dbReference type="NCBI Taxonomy" id="1534349"/>
    <lineage>
        <taxon>Bacteria</taxon>
        <taxon>Bacillati</taxon>
        <taxon>Actinomycetota</taxon>
        <taxon>Actinomycetes</taxon>
        <taxon>Mycobacteriales</taxon>
        <taxon>Mycobacteriaceae</taxon>
        <taxon>Mycolicibacterium</taxon>
    </lineage>
</organism>
<evidence type="ECO:0000313" key="1">
    <source>
        <dbReference type="EMBL" id="BBY65405.1"/>
    </source>
</evidence>
<reference evidence="1 2" key="1">
    <citation type="journal article" date="2019" name="Emerg. Microbes Infect.">
        <title>Comprehensive subspecies identification of 175 nontuberculous mycobacteria species based on 7547 genomic profiles.</title>
        <authorList>
            <person name="Matsumoto Y."/>
            <person name="Kinjo T."/>
            <person name="Motooka D."/>
            <person name="Nabeya D."/>
            <person name="Jung N."/>
            <person name="Uechi K."/>
            <person name="Horii T."/>
            <person name="Iida T."/>
            <person name="Fujita J."/>
            <person name="Nakamura S."/>
        </authorList>
    </citation>
    <scope>NUCLEOTIDE SEQUENCE [LARGE SCALE GENOMIC DNA]</scope>
    <source>
        <strain evidence="1 2">JCM 30396</strain>
    </source>
</reference>